<protein>
    <submittedName>
        <fullName evidence="2">Uncharacterized protein</fullName>
    </submittedName>
</protein>
<reference evidence="2 3" key="1">
    <citation type="submission" date="2018-03" db="EMBL/GenBank/DDBJ databases">
        <title>Genomic Encyclopedia of Archaeal and Bacterial Type Strains, Phase II (KMG-II): from individual species to whole genera.</title>
        <authorList>
            <person name="Goeker M."/>
        </authorList>
    </citation>
    <scope>NUCLEOTIDE SEQUENCE [LARGE SCALE GENOMIC DNA]</scope>
    <source>
        <strain evidence="2 3">DSM 28057</strain>
    </source>
</reference>
<evidence type="ECO:0000313" key="3">
    <source>
        <dbReference type="Proteomes" id="UP000240708"/>
    </source>
</evidence>
<sequence length="125" mass="14893">MYFSYFTCRKRFVKPIYLLFPIIFLANLVWIYFYPTNNREGNIITYKEFWWVLMGIGLAFLVWVIHKQNKRPDEVYLSFTWFNASFGFTTMFFTKMHFGNLESSSLVLDWTFTFASILPGAISLG</sequence>
<feature type="transmembrane region" description="Helical" evidence="1">
    <location>
        <begin position="75"/>
        <end position="94"/>
    </location>
</feature>
<keyword evidence="1" id="KW-0472">Membrane</keyword>
<feature type="transmembrane region" description="Helical" evidence="1">
    <location>
        <begin position="12"/>
        <end position="34"/>
    </location>
</feature>
<name>A0A2P8E4H8_9BACT</name>
<comment type="caution">
    <text evidence="2">The sequence shown here is derived from an EMBL/GenBank/DDBJ whole genome shotgun (WGS) entry which is preliminary data.</text>
</comment>
<proteinExistence type="predicted"/>
<dbReference type="EMBL" id="PYGF01000005">
    <property type="protein sequence ID" value="PSL04376.1"/>
    <property type="molecule type" value="Genomic_DNA"/>
</dbReference>
<feature type="transmembrane region" description="Helical" evidence="1">
    <location>
        <begin position="49"/>
        <end position="66"/>
    </location>
</feature>
<keyword evidence="3" id="KW-1185">Reference proteome</keyword>
<organism evidence="2 3">
    <name type="scientific">Cecembia rubra</name>
    <dbReference type="NCBI Taxonomy" id="1485585"/>
    <lineage>
        <taxon>Bacteria</taxon>
        <taxon>Pseudomonadati</taxon>
        <taxon>Bacteroidota</taxon>
        <taxon>Cytophagia</taxon>
        <taxon>Cytophagales</taxon>
        <taxon>Cyclobacteriaceae</taxon>
        <taxon>Cecembia</taxon>
    </lineage>
</organism>
<dbReference type="AlphaFoldDB" id="A0A2P8E4H8"/>
<keyword evidence="1" id="KW-0812">Transmembrane</keyword>
<dbReference type="OrthoDB" id="847268at2"/>
<evidence type="ECO:0000256" key="1">
    <source>
        <dbReference type="SAM" id="Phobius"/>
    </source>
</evidence>
<dbReference type="RefSeq" id="WP_106567282.1">
    <property type="nucleotide sequence ID" value="NZ_JAUVYL010000044.1"/>
</dbReference>
<dbReference type="Proteomes" id="UP000240708">
    <property type="component" value="Unassembled WGS sequence"/>
</dbReference>
<accession>A0A2P8E4H8</accession>
<evidence type="ECO:0000313" key="2">
    <source>
        <dbReference type="EMBL" id="PSL04376.1"/>
    </source>
</evidence>
<keyword evidence="1" id="KW-1133">Transmembrane helix</keyword>
<gene>
    <name evidence="2" type="ORF">CLV48_105118</name>
</gene>